<evidence type="ECO:0000313" key="6">
    <source>
        <dbReference type="Proteomes" id="UP000528555"/>
    </source>
</evidence>
<reference evidence="5" key="2">
    <citation type="submission" date="2020-02" db="EMBL/GenBank/DDBJ databases">
        <authorList>
            <person name="Littmann E."/>
            <person name="Sorbara M."/>
        </authorList>
    </citation>
    <scope>NUCLEOTIDE SEQUENCE</scope>
    <source>
        <strain evidence="5">MSK.17.11</strain>
        <strain evidence="4">MSK.17.38</strain>
    </source>
</reference>
<dbReference type="PANTHER" id="PTHR46558">
    <property type="entry name" value="TRACRIPTIONAL REGULATORY PROTEIN-RELATED-RELATED"/>
    <property type="match status" value="1"/>
</dbReference>
<comment type="caution">
    <text evidence="5">The sequence shown here is derived from an EMBL/GenBank/DDBJ whole genome shotgun (WGS) entry which is preliminary data.</text>
</comment>
<dbReference type="Pfam" id="PF01381">
    <property type="entry name" value="HTH_3"/>
    <property type="match status" value="1"/>
</dbReference>
<organism evidence="5 6">
    <name type="scientific">Dorea phocaeensis</name>
    <dbReference type="NCBI Taxonomy" id="2040291"/>
    <lineage>
        <taxon>Bacteria</taxon>
        <taxon>Bacillati</taxon>
        <taxon>Bacillota</taxon>
        <taxon>Clostridia</taxon>
        <taxon>Lachnospirales</taxon>
        <taxon>Lachnospiraceae</taxon>
        <taxon>Dorea</taxon>
    </lineage>
</organism>
<gene>
    <name evidence="5" type="ORF">G5A66_11415</name>
    <name evidence="4" type="ORF">G5A75_11415</name>
</gene>
<dbReference type="EMBL" id="JAAIUO010000010">
    <property type="protein sequence ID" value="NSK15446.1"/>
    <property type="molecule type" value="Genomic_DNA"/>
</dbReference>
<evidence type="ECO:0000313" key="7">
    <source>
        <dbReference type="Proteomes" id="UP000701680"/>
    </source>
</evidence>
<dbReference type="Proteomes" id="UP000528555">
    <property type="component" value="Unassembled WGS sequence"/>
</dbReference>
<keyword evidence="2" id="KW-1133">Transmembrane helix</keyword>
<feature type="domain" description="HTH cro/C1-type" evidence="3">
    <location>
        <begin position="7"/>
        <end position="61"/>
    </location>
</feature>
<feature type="transmembrane region" description="Helical" evidence="2">
    <location>
        <begin position="85"/>
        <end position="108"/>
    </location>
</feature>
<keyword evidence="1" id="KW-0238">DNA-binding</keyword>
<dbReference type="OrthoDB" id="9801008at2"/>
<keyword evidence="6" id="KW-1185">Reference proteome</keyword>
<dbReference type="SUPFAM" id="SSF47413">
    <property type="entry name" value="lambda repressor-like DNA-binding domains"/>
    <property type="match status" value="1"/>
</dbReference>
<evidence type="ECO:0000313" key="4">
    <source>
        <dbReference type="EMBL" id="NSK15446.1"/>
    </source>
</evidence>
<dbReference type="SMART" id="SM00530">
    <property type="entry name" value="HTH_XRE"/>
    <property type="match status" value="1"/>
</dbReference>
<dbReference type="Proteomes" id="UP000701680">
    <property type="component" value="Unassembled WGS sequence"/>
</dbReference>
<evidence type="ECO:0000256" key="2">
    <source>
        <dbReference type="SAM" id="Phobius"/>
    </source>
</evidence>
<dbReference type="PROSITE" id="PS50943">
    <property type="entry name" value="HTH_CROC1"/>
    <property type="match status" value="1"/>
</dbReference>
<accession>A0A850HNU1</accession>
<dbReference type="InterPro" id="IPR010982">
    <property type="entry name" value="Lambda_DNA-bd_dom_sf"/>
</dbReference>
<dbReference type="RefSeq" id="WP_101695692.1">
    <property type="nucleotide sequence ID" value="NZ_JAAITX010000010.1"/>
</dbReference>
<evidence type="ECO:0000259" key="3">
    <source>
        <dbReference type="PROSITE" id="PS50943"/>
    </source>
</evidence>
<evidence type="ECO:0000313" key="5">
    <source>
        <dbReference type="EMBL" id="NVH59222.1"/>
    </source>
</evidence>
<name>A0A850HNU1_9FIRM</name>
<sequence>MTLGNNIQKIRKEAHLSQEEFAELFQVSRQTISNWENSKSYPDLETIVKISDSFHISLDILLKEDLIMVKTFDKEVKSTKKYARALMVIGLVFVLLVGGFGIYSGVYVHTKNKLEKNFEKQLKENDFHKNKEGFYSMNYKDGVVYSVPNQSMPGLLDFSLEFHVSNVYCDVDLEDSYVEITWENSDRFYASARAKKDDVVIGSTSEFKDGDFSDMKKLGDELGMSEEEISQIMDKGKELCEDFYGEK</sequence>
<dbReference type="InterPro" id="IPR001387">
    <property type="entry name" value="Cro/C1-type_HTH"/>
</dbReference>
<dbReference type="Gene3D" id="1.10.260.40">
    <property type="entry name" value="lambda repressor-like DNA-binding domains"/>
    <property type="match status" value="1"/>
</dbReference>
<dbReference type="CDD" id="cd00093">
    <property type="entry name" value="HTH_XRE"/>
    <property type="match status" value="1"/>
</dbReference>
<keyword evidence="2" id="KW-0812">Transmembrane</keyword>
<protein>
    <submittedName>
        <fullName evidence="5">Helix-turn-helix transcriptional regulator</fullName>
    </submittedName>
</protein>
<dbReference type="EMBL" id="JAAITX010000010">
    <property type="protein sequence ID" value="NVH59222.1"/>
    <property type="molecule type" value="Genomic_DNA"/>
</dbReference>
<keyword evidence="2" id="KW-0472">Membrane</keyword>
<dbReference type="AlphaFoldDB" id="A0A850HNU1"/>
<dbReference type="PANTHER" id="PTHR46558:SF13">
    <property type="entry name" value="HTH-TYPE TRANSCRIPTIONAL REGULATOR IMMR"/>
    <property type="match status" value="1"/>
</dbReference>
<reference evidence="6 7" key="1">
    <citation type="journal article" date="2020" name="Cell Host Microbe">
        <title>Functional and Genomic Variation between Human-Derived Isolates of Lachnospiraceae Reveals Inter- and Intra-Species Diversity.</title>
        <authorList>
            <person name="Sorbara M.T."/>
            <person name="Littmann E.R."/>
            <person name="Fontana E."/>
            <person name="Moody T.U."/>
            <person name="Kohout C.E."/>
            <person name="Gjonbalaj M."/>
            <person name="Eaton V."/>
            <person name="Seok R."/>
            <person name="Leiner I.M."/>
            <person name="Pamer E.G."/>
        </authorList>
    </citation>
    <scope>NUCLEOTIDE SEQUENCE [LARGE SCALE GENOMIC DNA]</scope>
    <source>
        <strain evidence="5 6">MSK.17.11</strain>
        <strain evidence="4 7">MSK.17.38</strain>
    </source>
</reference>
<proteinExistence type="predicted"/>
<dbReference type="GO" id="GO:0003677">
    <property type="term" value="F:DNA binding"/>
    <property type="evidence" value="ECO:0007669"/>
    <property type="project" value="UniProtKB-KW"/>
</dbReference>
<evidence type="ECO:0000256" key="1">
    <source>
        <dbReference type="ARBA" id="ARBA00023125"/>
    </source>
</evidence>